<evidence type="ECO:0000313" key="4">
    <source>
        <dbReference type="EMBL" id="MFD0835027.1"/>
    </source>
</evidence>
<accession>A0ABW3BSL2</accession>
<sequence length="163" mass="18888">MVYKSVIKPHPLMTFREATESDISAIVQLMADDDLGKNREQFQEPLPKEYLIAFEKINADNNQELMVVVDDDHAVIGTFQLTFIQYMSYCGGIRAQIENVMIRKDKRGLGIGKHMFEWAINRAKERKAHVLQLTSDKKRPRAIKFYEDLGFIASHEGMKLHFK</sequence>
<keyword evidence="1 4" id="KW-0808">Transferase</keyword>
<protein>
    <submittedName>
        <fullName evidence="4">GNAT family N-acetyltransferase</fullName>
        <ecNumber evidence="4">2.3.-.-</ecNumber>
    </submittedName>
</protein>
<feature type="domain" description="N-acetyltransferase" evidence="3">
    <location>
        <begin position="13"/>
        <end position="163"/>
    </location>
</feature>
<keyword evidence="5" id="KW-1185">Reference proteome</keyword>
<evidence type="ECO:0000256" key="2">
    <source>
        <dbReference type="ARBA" id="ARBA00023315"/>
    </source>
</evidence>
<dbReference type="GO" id="GO:0016746">
    <property type="term" value="F:acyltransferase activity"/>
    <property type="evidence" value="ECO:0007669"/>
    <property type="project" value="UniProtKB-KW"/>
</dbReference>
<dbReference type="Proteomes" id="UP001597011">
    <property type="component" value="Unassembled WGS sequence"/>
</dbReference>
<dbReference type="PANTHER" id="PTHR43877">
    <property type="entry name" value="AMINOALKYLPHOSPHONATE N-ACETYLTRANSFERASE-RELATED-RELATED"/>
    <property type="match status" value="1"/>
</dbReference>
<dbReference type="PANTHER" id="PTHR43877:SF2">
    <property type="entry name" value="AMINOALKYLPHOSPHONATE N-ACETYLTRANSFERASE-RELATED"/>
    <property type="match status" value="1"/>
</dbReference>
<dbReference type="InterPro" id="IPR050832">
    <property type="entry name" value="Bact_Acetyltransf"/>
</dbReference>
<dbReference type="InterPro" id="IPR016181">
    <property type="entry name" value="Acyl_CoA_acyltransferase"/>
</dbReference>
<dbReference type="InterPro" id="IPR000182">
    <property type="entry name" value="GNAT_dom"/>
</dbReference>
<dbReference type="Gene3D" id="3.40.630.30">
    <property type="match status" value="1"/>
</dbReference>
<organism evidence="4 5">
    <name type="scientific">Mariniflexile aquimaris</name>
    <dbReference type="NCBI Taxonomy" id="881009"/>
    <lineage>
        <taxon>Bacteria</taxon>
        <taxon>Pseudomonadati</taxon>
        <taxon>Bacteroidota</taxon>
        <taxon>Flavobacteriia</taxon>
        <taxon>Flavobacteriales</taxon>
        <taxon>Flavobacteriaceae</taxon>
        <taxon>Mariniflexile</taxon>
    </lineage>
</organism>
<evidence type="ECO:0000313" key="5">
    <source>
        <dbReference type="Proteomes" id="UP001597011"/>
    </source>
</evidence>
<dbReference type="CDD" id="cd04301">
    <property type="entry name" value="NAT_SF"/>
    <property type="match status" value="1"/>
</dbReference>
<dbReference type="Pfam" id="PF00583">
    <property type="entry name" value="Acetyltransf_1"/>
    <property type="match status" value="1"/>
</dbReference>
<dbReference type="SUPFAM" id="SSF55729">
    <property type="entry name" value="Acyl-CoA N-acyltransferases (Nat)"/>
    <property type="match status" value="1"/>
</dbReference>
<comment type="caution">
    <text evidence="4">The sequence shown here is derived from an EMBL/GenBank/DDBJ whole genome shotgun (WGS) entry which is preliminary data.</text>
</comment>
<dbReference type="EC" id="2.3.-.-" evidence="4"/>
<dbReference type="PROSITE" id="PS51186">
    <property type="entry name" value="GNAT"/>
    <property type="match status" value="1"/>
</dbReference>
<evidence type="ECO:0000259" key="3">
    <source>
        <dbReference type="PROSITE" id="PS51186"/>
    </source>
</evidence>
<gene>
    <name evidence="4" type="ORF">ACFQ0I_04575</name>
</gene>
<dbReference type="EMBL" id="JBHTIB010000002">
    <property type="protein sequence ID" value="MFD0835027.1"/>
    <property type="molecule type" value="Genomic_DNA"/>
</dbReference>
<name>A0ABW3BSL2_9FLAO</name>
<evidence type="ECO:0000256" key="1">
    <source>
        <dbReference type="ARBA" id="ARBA00022679"/>
    </source>
</evidence>
<proteinExistence type="predicted"/>
<reference evidence="5" key="1">
    <citation type="journal article" date="2019" name="Int. J. Syst. Evol. Microbiol.">
        <title>The Global Catalogue of Microorganisms (GCM) 10K type strain sequencing project: providing services to taxonomists for standard genome sequencing and annotation.</title>
        <authorList>
            <consortium name="The Broad Institute Genomics Platform"/>
            <consortium name="The Broad Institute Genome Sequencing Center for Infectious Disease"/>
            <person name="Wu L."/>
            <person name="Ma J."/>
        </authorList>
    </citation>
    <scope>NUCLEOTIDE SEQUENCE [LARGE SCALE GENOMIC DNA]</scope>
    <source>
        <strain evidence="5">CCUG 60529</strain>
    </source>
</reference>
<keyword evidence="2 4" id="KW-0012">Acyltransferase</keyword>